<gene>
    <name evidence="1" type="ORF">KXV57_004651</name>
</gene>
<dbReference type="AlphaFoldDB" id="A0A229YD10"/>
<comment type="caution">
    <text evidence="1">The sequence shown here is derived from an EMBL/GenBank/DDBJ whole genome shotgun (WGS) entry which is preliminary data.</text>
</comment>
<reference evidence="1" key="1">
    <citation type="submission" date="2021-08" db="EMBL/GenBank/DDBJ databases">
        <title>Global Aspergillus fumigatus from environmental and clinical sources.</title>
        <authorList>
            <person name="Barber A."/>
            <person name="Sae-Ong T."/>
        </authorList>
    </citation>
    <scope>NUCLEOTIDE SEQUENCE</scope>
    <source>
        <strain evidence="1">NRZ-2016-071</strain>
    </source>
</reference>
<name>A0A229YD10_ASPFM</name>
<sequence length="223" mass="24998">MKPSRRIYFCDRVTDFLQHLLNNVADTTMLVICSTRETFLEQLYEDVSSHARGTGEKPALLTKSLRMLSRSSGIQLAFCPTLEHFRAFISVLSSPARLDETPTSHRHKSTRPLMAVLNPIALHLPSSEFSAQGLSRTLANAVEMCNKEAMDLVLCECGGVPESVDIECGEALWYVEVPLLNGATRRKEGEGIWSGRSVPVKRIIQRWFEFDDSNRTIAEPLDS</sequence>
<proteinExistence type="predicted"/>
<protein>
    <submittedName>
        <fullName evidence="1">Uncharacterized protein</fullName>
    </submittedName>
</protein>
<dbReference type="EMBL" id="JAIBSC010000003">
    <property type="protein sequence ID" value="KAH1911249.1"/>
    <property type="molecule type" value="Genomic_DNA"/>
</dbReference>
<dbReference type="OMA" id="DTHLIVC"/>
<dbReference type="Proteomes" id="UP000813423">
    <property type="component" value="Unassembled WGS sequence"/>
</dbReference>
<evidence type="ECO:0000313" key="2">
    <source>
        <dbReference type="Proteomes" id="UP000813423"/>
    </source>
</evidence>
<organism evidence="1 2">
    <name type="scientific">Aspergillus fumigatus</name>
    <name type="common">Neosartorya fumigata</name>
    <dbReference type="NCBI Taxonomy" id="746128"/>
    <lineage>
        <taxon>Eukaryota</taxon>
        <taxon>Fungi</taxon>
        <taxon>Dikarya</taxon>
        <taxon>Ascomycota</taxon>
        <taxon>Pezizomycotina</taxon>
        <taxon>Eurotiomycetes</taxon>
        <taxon>Eurotiomycetidae</taxon>
        <taxon>Eurotiales</taxon>
        <taxon>Aspergillaceae</taxon>
        <taxon>Aspergillus</taxon>
        <taxon>Aspergillus subgen. Fumigati</taxon>
    </lineage>
</organism>
<accession>A0A229YD10</accession>
<evidence type="ECO:0000313" key="1">
    <source>
        <dbReference type="EMBL" id="KAH1911249.1"/>
    </source>
</evidence>